<reference evidence="9 10" key="1">
    <citation type="submission" date="2018-08" db="EMBL/GenBank/DDBJ databases">
        <title>A genome reference for cultivated species of the human gut microbiota.</title>
        <authorList>
            <person name="Zou Y."/>
            <person name="Xue W."/>
            <person name="Luo G."/>
        </authorList>
    </citation>
    <scope>NUCLEOTIDE SEQUENCE [LARGE SCALE GENOMIC DNA]</scope>
    <source>
        <strain evidence="9 10">AF18-12LB</strain>
    </source>
</reference>
<evidence type="ECO:0000256" key="7">
    <source>
        <dbReference type="RuleBase" id="RU363032"/>
    </source>
</evidence>
<dbReference type="InterPro" id="IPR050901">
    <property type="entry name" value="BP-dep_ABC_trans_perm"/>
</dbReference>
<accession>A0A3R6AC02</accession>
<keyword evidence="3" id="KW-1003">Cell membrane</keyword>
<evidence type="ECO:0000256" key="4">
    <source>
        <dbReference type="ARBA" id="ARBA00022692"/>
    </source>
</evidence>
<dbReference type="SUPFAM" id="SSF161098">
    <property type="entry name" value="MetI-like"/>
    <property type="match status" value="1"/>
</dbReference>
<dbReference type="Proteomes" id="UP000283360">
    <property type="component" value="Unassembled WGS sequence"/>
</dbReference>
<evidence type="ECO:0000256" key="5">
    <source>
        <dbReference type="ARBA" id="ARBA00022989"/>
    </source>
</evidence>
<keyword evidence="6 7" id="KW-0472">Membrane</keyword>
<feature type="transmembrane region" description="Helical" evidence="7">
    <location>
        <begin position="12"/>
        <end position="33"/>
    </location>
</feature>
<feature type="transmembrane region" description="Helical" evidence="7">
    <location>
        <begin position="237"/>
        <end position="258"/>
    </location>
</feature>
<keyword evidence="10" id="KW-1185">Reference proteome</keyword>
<dbReference type="Pfam" id="PF00528">
    <property type="entry name" value="BPD_transp_1"/>
    <property type="match status" value="1"/>
</dbReference>
<dbReference type="AlphaFoldDB" id="A0A3R6AC02"/>
<dbReference type="Gene3D" id="1.10.3720.10">
    <property type="entry name" value="MetI-like"/>
    <property type="match status" value="1"/>
</dbReference>
<dbReference type="RefSeq" id="WP_117835003.1">
    <property type="nucleotide sequence ID" value="NZ_QRXJ01000008.1"/>
</dbReference>
<feature type="transmembrane region" description="Helical" evidence="7">
    <location>
        <begin position="102"/>
        <end position="123"/>
    </location>
</feature>
<protein>
    <submittedName>
        <fullName evidence="9">Carbohydrate ABC transporter permease</fullName>
    </submittedName>
</protein>
<evidence type="ECO:0000256" key="6">
    <source>
        <dbReference type="ARBA" id="ARBA00023136"/>
    </source>
</evidence>
<gene>
    <name evidence="9" type="ORF">DWX03_07665</name>
</gene>
<keyword evidence="2 7" id="KW-0813">Transport</keyword>
<dbReference type="GO" id="GO:0005886">
    <property type="term" value="C:plasma membrane"/>
    <property type="evidence" value="ECO:0007669"/>
    <property type="project" value="UniProtKB-SubCell"/>
</dbReference>
<keyword evidence="5 7" id="KW-1133">Transmembrane helix</keyword>
<dbReference type="EMBL" id="QRXJ01000008">
    <property type="protein sequence ID" value="RGT90280.1"/>
    <property type="molecule type" value="Genomic_DNA"/>
</dbReference>
<evidence type="ECO:0000256" key="2">
    <source>
        <dbReference type="ARBA" id="ARBA00022448"/>
    </source>
</evidence>
<evidence type="ECO:0000256" key="1">
    <source>
        <dbReference type="ARBA" id="ARBA00004651"/>
    </source>
</evidence>
<dbReference type="InterPro" id="IPR035906">
    <property type="entry name" value="MetI-like_sf"/>
</dbReference>
<dbReference type="CDD" id="cd06261">
    <property type="entry name" value="TM_PBP2"/>
    <property type="match status" value="1"/>
</dbReference>
<evidence type="ECO:0000313" key="10">
    <source>
        <dbReference type="Proteomes" id="UP000283360"/>
    </source>
</evidence>
<evidence type="ECO:0000313" key="9">
    <source>
        <dbReference type="EMBL" id="RGT90280.1"/>
    </source>
</evidence>
<dbReference type="PANTHER" id="PTHR32243:SF18">
    <property type="entry name" value="INNER MEMBRANE ABC TRANSPORTER PERMEASE PROTEIN YCJP"/>
    <property type="match status" value="1"/>
</dbReference>
<name>A0A3R6AC02_9FIRM</name>
<comment type="subcellular location">
    <subcellularLocation>
        <location evidence="1 7">Cell membrane</location>
        <topology evidence="1 7">Multi-pass membrane protein</topology>
    </subcellularLocation>
</comment>
<dbReference type="PANTHER" id="PTHR32243">
    <property type="entry name" value="MALTOSE TRANSPORT SYSTEM PERMEASE-RELATED"/>
    <property type="match status" value="1"/>
</dbReference>
<feature type="transmembrane region" description="Helical" evidence="7">
    <location>
        <begin position="135"/>
        <end position="158"/>
    </location>
</feature>
<feature type="domain" description="ABC transmembrane type-1" evidence="8">
    <location>
        <begin position="67"/>
        <end position="258"/>
    </location>
</feature>
<organism evidence="9 10">
    <name type="scientific">Coprococcus comes</name>
    <dbReference type="NCBI Taxonomy" id="410072"/>
    <lineage>
        <taxon>Bacteria</taxon>
        <taxon>Bacillati</taxon>
        <taxon>Bacillota</taxon>
        <taxon>Clostridia</taxon>
        <taxon>Lachnospirales</taxon>
        <taxon>Lachnospiraceae</taxon>
        <taxon>Coprococcus</taxon>
    </lineage>
</organism>
<evidence type="ECO:0000256" key="3">
    <source>
        <dbReference type="ARBA" id="ARBA00022475"/>
    </source>
</evidence>
<sequence>MKKKIVHIITYFLFILFALIIIFPLIWMVITGFKTNQELFLSPFSLPETWHWENYVNAWNKGIGVYLSNSVIITVAATALSTFLSCLAAYPLSRLKFKTKKLWIYLILGGLMLAPQSSLISLFKMVKIAGLYDTRISLILIDAAFRIPFATFLIMTFYKSISYSLDESAYIDGATTWQIFVKIMLPLSKPIIASCSIVSFRAVWNELMFANVLLQSTDKKTVPVGLMNFQGMTTTNWTLVISSMVIASLPLIIAFLLLQKQFVRGLTAGSVKG</sequence>
<comment type="similarity">
    <text evidence="7">Belongs to the binding-protein-dependent transport system permease family.</text>
</comment>
<dbReference type="PROSITE" id="PS50928">
    <property type="entry name" value="ABC_TM1"/>
    <property type="match status" value="1"/>
</dbReference>
<proteinExistence type="inferred from homology"/>
<dbReference type="InterPro" id="IPR000515">
    <property type="entry name" value="MetI-like"/>
</dbReference>
<keyword evidence="4 7" id="KW-0812">Transmembrane</keyword>
<dbReference type="GO" id="GO:0055085">
    <property type="term" value="P:transmembrane transport"/>
    <property type="evidence" value="ECO:0007669"/>
    <property type="project" value="InterPro"/>
</dbReference>
<comment type="caution">
    <text evidence="9">The sequence shown here is derived from an EMBL/GenBank/DDBJ whole genome shotgun (WGS) entry which is preliminary data.</text>
</comment>
<feature type="transmembrane region" description="Helical" evidence="7">
    <location>
        <begin position="63"/>
        <end position="90"/>
    </location>
</feature>
<evidence type="ECO:0000259" key="8">
    <source>
        <dbReference type="PROSITE" id="PS50928"/>
    </source>
</evidence>